<accession>A0ABD3AR86</accession>
<protein>
    <submittedName>
        <fullName evidence="1">Uncharacterized protein</fullName>
    </submittedName>
</protein>
<dbReference type="EMBL" id="JBJUIK010000003">
    <property type="protein sequence ID" value="KAL3533675.1"/>
    <property type="molecule type" value="Genomic_DNA"/>
</dbReference>
<proteinExistence type="predicted"/>
<organism evidence="1 2">
    <name type="scientific">Cinchona calisaya</name>
    <dbReference type="NCBI Taxonomy" id="153742"/>
    <lineage>
        <taxon>Eukaryota</taxon>
        <taxon>Viridiplantae</taxon>
        <taxon>Streptophyta</taxon>
        <taxon>Embryophyta</taxon>
        <taxon>Tracheophyta</taxon>
        <taxon>Spermatophyta</taxon>
        <taxon>Magnoliopsida</taxon>
        <taxon>eudicotyledons</taxon>
        <taxon>Gunneridae</taxon>
        <taxon>Pentapetalae</taxon>
        <taxon>asterids</taxon>
        <taxon>lamiids</taxon>
        <taxon>Gentianales</taxon>
        <taxon>Rubiaceae</taxon>
        <taxon>Cinchonoideae</taxon>
        <taxon>Cinchoneae</taxon>
        <taxon>Cinchona</taxon>
    </lineage>
</organism>
<evidence type="ECO:0000313" key="2">
    <source>
        <dbReference type="Proteomes" id="UP001630127"/>
    </source>
</evidence>
<gene>
    <name evidence="1" type="ORF">ACH5RR_007196</name>
</gene>
<dbReference type="AlphaFoldDB" id="A0ABD3AR86"/>
<reference evidence="1 2" key="1">
    <citation type="submission" date="2024-11" db="EMBL/GenBank/DDBJ databases">
        <title>A near-complete genome assembly of Cinchona calisaya.</title>
        <authorList>
            <person name="Lian D.C."/>
            <person name="Zhao X.W."/>
            <person name="Wei L."/>
        </authorList>
    </citation>
    <scope>NUCLEOTIDE SEQUENCE [LARGE SCALE GENOMIC DNA]</scope>
    <source>
        <tissue evidence="1">Nenye</tissue>
    </source>
</reference>
<sequence length="103" mass="12444">MLYSWIDLIVYVQKSLDYFKEPSSPPKVDYMFKRDAKFIFMTKLFHMDEPKKDDSIKKLLEDIIHLNGIDVPLNIYNDFEQFFTLYVEDRCQSDVDNDTVERF</sequence>
<keyword evidence="2" id="KW-1185">Reference proteome</keyword>
<comment type="caution">
    <text evidence="1">The sequence shown here is derived from an EMBL/GenBank/DDBJ whole genome shotgun (WGS) entry which is preliminary data.</text>
</comment>
<evidence type="ECO:0000313" key="1">
    <source>
        <dbReference type="EMBL" id="KAL3533675.1"/>
    </source>
</evidence>
<name>A0ABD3AR86_9GENT</name>
<dbReference type="Proteomes" id="UP001630127">
    <property type="component" value="Unassembled WGS sequence"/>
</dbReference>